<protein>
    <submittedName>
        <fullName evidence="2">Uncharacterized protein</fullName>
    </submittedName>
</protein>
<dbReference type="EMBL" id="ML742045">
    <property type="protein sequence ID" value="KAE8153000.1"/>
    <property type="molecule type" value="Genomic_DNA"/>
</dbReference>
<name>A0A5N6U3A1_ASPAV</name>
<evidence type="ECO:0000313" key="2">
    <source>
        <dbReference type="EMBL" id="KAE8153000.1"/>
    </source>
</evidence>
<gene>
    <name evidence="2" type="ORF">BDV25DRAFT_48132</name>
</gene>
<accession>A0A5N6U3A1</accession>
<evidence type="ECO:0000313" key="3">
    <source>
        <dbReference type="Proteomes" id="UP000325780"/>
    </source>
</evidence>
<keyword evidence="3" id="KW-1185">Reference proteome</keyword>
<sequence>MVEECVLEMESVSVSSGLAPRQVSSKGKSSMCIAVTQHSDVNFNNPIFTSFFLFSFFIIAFLLVLYRFWLDYCNLYQNGEYRR</sequence>
<keyword evidence="1" id="KW-1133">Transmembrane helix</keyword>
<keyword evidence="1" id="KW-0812">Transmembrane</keyword>
<evidence type="ECO:0000256" key="1">
    <source>
        <dbReference type="SAM" id="Phobius"/>
    </source>
</evidence>
<proteinExistence type="predicted"/>
<dbReference type="AlphaFoldDB" id="A0A5N6U3A1"/>
<reference evidence="2 3" key="1">
    <citation type="submission" date="2019-04" db="EMBL/GenBank/DDBJ databases">
        <title>Friends and foes A comparative genomics study of 23 Aspergillus species from section Flavi.</title>
        <authorList>
            <consortium name="DOE Joint Genome Institute"/>
            <person name="Kjaerbolling I."/>
            <person name="Vesth T."/>
            <person name="Frisvad J.C."/>
            <person name="Nybo J.L."/>
            <person name="Theobald S."/>
            <person name="Kildgaard S."/>
            <person name="Isbrandt T."/>
            <person name="Kuo A."/>
            <person name="Sato A."/>
            <person name="Lyhne E.K."/>
            <person name="Kogle M.E."/>
            <person name="Wiebenga A."/>
            <person name="Kun R.S."/>
            <person name="Lubbers R.J."/>
            <person name="Makela M.R."/>
            <person name="Barry K."/>
            <person name="Chovatia M."/>
            <person name="Clum A."/>
            <person name="Daum C."/>
            <person name="Haridas S."/>
            <person name="He G."/>
            <person name="LaButti K."/>
            <person name="Lipzen A."/>
            <person name="Mondo S."/>
            <person name="Riley R."/>
            <person name="Salamov A."/>
            <person name="Simmons B.A."/>
            <person name="Magnuson J.K."/>
            <person name="Henrissat B."/>
            <person name="Mortensen U.H."/>
            <person name="Larsen T.O."/>
            <person name="Devries R.P."/>
            <person name="Grigoriev I.V."/>
            <person name="Machida M."/>
            <person name="Baker S.E."/>
            <person name="Andersen M.R."/>
        </authorList>
    </citation>
    <scope>NUCLEOTIDE SEQUENCE [LARGE SCALE GENOMIC DNA]</scope>
    <source>
        <strain evidence="2 3">IBT 18842</strain>
    </source>
</reference>
<dbReference type="Proteomes" id="UP000325780">
    <property type="component" value="Unassembled WGS sequence"/>
</dbReference>
<organism evidence="2 3">
    <name type="scientific">Aspergillus avenaceus</name>
    <dbReference type="NCBI Taxonomy" id="36643"/>
    <lineage>
        <taxon>Eukaryota</taxon>
        <taxon>Fungi</taxon>
        <taxon>Dikarya</taxon>
        <taxon>Ascomycota</taxon>
        <taxon>Pezizomycotina</taxon>
        <taxon>Eurotiomycetes</taxon>
        <taxon>Eurotiomycetidae</taxon>
        <taxon>Eurotiales</taxon>
        <taxon>Aspergillaceae</taxon>
        <taxon>Aspergillus</taxon>
        <taxon>Aspergillus subgen. Circumdati</taxon>
    </lineage>
</organism>
<keyword evidence="1" id="KW-0472">Membrane</keyword>
<feature type="transmembrane region" description="Helical" evidence="1">
    <location>
        <begin position="47"/>
        <end position="69"/>
    </location>
</feature>